<dbReference type="RefSeq" id="WP_063358619.1">
    <property type="nucleotide sequence ID" value="NZ_AQHB01000049.1"/>
</dbReference>
<dbReference type="InterPro" id="IPR024079">
    <property type="entry name" value="MetalloPept_cat_dom_sf"/>
</dbReference>
<dbReference type="GO" id="GO:0008237">
    <property type="term" value="F:metallopeptidase activity"/>
    <property type="evidence" value="ECO:0007669"/>
    <property type="project" value="InterPro"/>
</dbReference>
<feature type="transmembrane region" description="Helical" evidence="2">
    <location>
        <begin position="828"/>
        <end position="847"/>
    </location>
</feature>
<evidence type="ECO:0008006" key="5">
    <source>
        <dbReference type="Google" id="ProtNLM"/>
    </source>
</evidence>
<dbReference type="Gene3D" id="2.60.40.2810">
    <property type="match status" value="1"/>
</dbReference>
<dbReference type="SUPFAM" id="SSF55486">
    <property type="entry name" value="Metalloproteases ('zincins'), catalytic domain"/>
    <property type="match status" value="1"/>
</dbReference>
<gene>
    <name evidence="3" type="ORF">N475_05245</name>
</gene>
<proteinExistence type="predicted"/>
<evidence type="ECO:0000256" key="2">
    <source>
        <dbReference type="SAM" id="Phobius"/>
    </source>
</evidence>
<keyword evidence="2" id="KW-0472">Membrane</keyword>
<dbReference type="Pfam" id="PF13583">
    <property type="entry name" value="Reprolysin_4"/>
    <property type="match status" value="1"/>
</dbReference>
<dbReference type="Gene3D" id="2.60.40.10">
    <property type="entry name" value="Immunoglobulins"/>
    <property type="match status" value="1"/>
</dbReference>
<dbReference type="InterPro" id="IPR013783">
    <property type="entry name" value="Ig-like_fold"/>
</dbReference>
<protein>
    <recommendedName>
        <fullName evidence="5">Peptidase M12B domain-containing protein</fullName>
    </recommendedName>
</protein>
<dbReference type="Proteomes" id="UP000076643">
    <property type="component" value="Unassembled WGS sequence"/>
</dbReference>
<name>A0A166U9M5_9GAMM</name>
<organism evidence="3 4">
    <name type="scientific">Pseudoalteromonas luteoviolacea DSM 6061</name>
    <dbReference type="NCBI Taxonomy" id="1365250"/>
    <lineage>
        <taxon>Bacteria</taxon>
        <taxon>Pseudomonadati</taxon>
        <taxon>Pseudomonadota</taxon>
        <taxon>Gammaproteobacteria</taxon>
        <taxon>Alteromonadales</taxon>
        <taxon>Pseudoalteromonadaceae</taxon>
        <taxon>Pseudoalteromonas</taxon>
    </lineage>
</organism>
<dbReference type="PANTHER" id="PTHR11905">
    <property type="entry name" value="ADAM A DISINTEGRIN AND METALLOPROTEASE DOMAIN"/>
    <property type="match status" value="1"/>
</dbReference>
<dbReference type="Gene3D" id="3.40.390.10">
    <property type="entry name" value="Collagenase (Catalytic Domain)"/>
    <property type="match status" value="1"/>
</dbReference>
<evidence type="ECO:0000256" key="1">
    <source>
        <dbReference type="SAM" id="MobiDB-lite"/>
    </source>
</evidence>
<dbReference type="PANTHER" id="PTHR11905:SF159">
    <property type="entry name" value="ADAM METALLOPROTEASE"/>
    <property type="match status" value="1"/>
</dbReference>
<dbReference type="AlphaFoldDB" id="A0A166U9M5"/>
<feature type="region of interest" description="Disordered" evidence="1">
    <location>
        <begin position="450"/>
        <end position="470"/>
    </location>
</feature>
<reference evidence="3 4" key="1">
    <citation type="submission" date="2013-07" db="EMBL/GenBank/DDBJ databases">
        <title>Comparative Genomic and Metabolomic Analysis of Twelve Strains of Pseudoalteromonas luteoviolacea.</title>
        <authorList>
            <person name="Vynne N.G."/>
            <person name="Mansson M."/>
            <person name="Gram L."/>
        </authorList>
    </citation>
    <scope>NUCLEOTIDE SEQUENCE [LARGE SCALE GENOMIC DNA]</scope>
    <source>
        <strain evidence="3 4">DSM 6061</strain>
    </source>
</reference>
<keyword evidence="2" id="KW-0812">Transmembrane</keyword>
<dbReference type="PATRIC" id="fig|1365250.3.peg.5098"/>
<dbReference type="EMBL" id="AUYB01000158">
    <property type="protein sequence ID" value="KZN29704.1"/>
    <property type="molecule type" value="Genomic_DNA"/>
</dbReference>
<keyword evidence="4" id="KW-1185">Reference proteome</keyword>
<sequence length="851" mass="90827">MVKSAAIWGVLFTIAFFSHSNEKLWLTEKHKPFQSSQTGVFQSQLNSEYLERLLSYKAIQLDVPSPDGSLLRFKLIPYSVMPKALQSKYPNIKTYIGEQVGNPSVKGTFDYSSNGFYGVYSLNGKTVYIDPVNQQTANMHYQVYYKSALNREVTERVHVFHNPIKYQELKEHRQATSSLTPSFATPLAEDVKYRLAITTTGEYSQFHGGTKSSVMAALVTLVNRINQVYLRDLSTSFELVANNDDLIFLDPSSDPFVNDDTDIDDLTTVIDGAIGAQAYDIGHLVGTGGGGLAGFGVACSSAKAEGVTGNPQPINDAFYIDYVAHEIGHQLGADHTYNGLSGACGGNRVDSAAFEPGSGSTIMAYTGICESQNLQTNSDPYFHVHSLEQMAAFTRQAGGSTCGTRTAKSNQAPVVNAGADYTIPARTPFTLSGSATDNEGDTLSFSWQQSDLGSATSSAQEDSTDSGSGPLFRVFNPIESGERTFPKLSDVLSGQSSYGEALPTTTRSLNFKLLVRDSTGNIADDSMVVNVISNQQGFRVTDPIDGTQWALGSQQVTWDTAGSENAPISCQEVDILLSLDGGVSFPTNLADNVANDGEQTVTLAQLSSSSQGKLKIMCTDNIFFAVNSGALSIDGSSEPIPPEITGQQILEIPEDTSLTLSVDFFSYAGGFNAETLTLQSGQNYSFTGLVITPDANFNGAITLPITATRGTLTSGVFNAQITVAAVNDAPQAVNDTFSVTENSQSNTLDVLANDTDVDGDTLSIGTVTYNGSGNVFVSNNRLAYTPVASFTGTEQLTYVVKDSSGGESTGQVTITVSTPPSDSGGSSGSLYFIVSFLILLSLVRIGLRRNE</sequence>
<evidence type="ECO:0000313" key="4">
    <source>
        <dbReference type="Proteomes" id="UP000076643"/>
    </source>
</evidence>
<accession>A0A166U9M5</accession>
<dbReference type="Pfam" id="PF17963">
    <property type="entry name" value="Big_9"/>
    <property type="match status" value="1"/>
</dbReference>
<evidence type="ECO:0000313" key="3">
    <source>
        <dbReference type="EMBL" id="KZN29704.1"/>
    </source>
</evidence>
<keyword evidence="2" id="KW-1133">Transmembrane helix</keyword>
<feature type="compositionally biased region" description="Polar residues" evidence="1">
    <location>
        <begin position="450"/>
        <end position="467"/>
    </location>
</feature>
<comment type="caution">
    <text evidence="3">The sequence shown here is derived from an EMBL/GenBank/DDBJ whole genome shotgun (WGS) entry which is preliminary data.</text>
</comment>